<dbReference type="OrthoDB" id="5287717at2759"/>
<proteinExistence type="predicted"/>
<comment type="caution">
    <text evidence="3">The sequence shown here is derived from an EMBL/GenBank/DDBJ whole genome shotgun (WGS) entry which is preliminary data.</text>
</comment>
<keyword evidence="2" id="KW-0472">Membrane</keyword>
<feature type="transmembrane region" description="Helical" evidence="2">
    <location>
        <begin position="154"/>
        <end position="174"/>
    </location>
</feature>
<feature type="transmembrane region" description="Helical" evidence="2">
    <location>
        <begin position="206"/>
        <end position="230"/>
    </location>
</feature>
<feature type="transmembrane region" description="Helical" evidence="2">
    <location>
        <begin position="699"/>
        <end position="718"/>
    </location>
</feature>
<dbReference type="VEuPathDB" id="FungiDB:DFL_003829"/>
<accession>A0A437A2Z1</accession>
<dbReference type="Proteomes" id="UP000283090">
    <property type="component" value="Unassembled WGS sequence"/>
</dbReference>
<evidence type="ECO:0000256" key="2">
    <source>
        <dbReference type="SAM" id="Phobius"/>
    </source>
</evidence>
<feature type="region of interest" description="Disordered" evidence="1">
    <location>
        <begin position="1"/>
        <end position="21"/>
    </location>
</feature>
<feature type="transmembrane region" description="Helical" evidence="2">
    <location>
        <begin position="275"/>
        <end position="293"/>
    </location>
</feature>
<dbReference type="RefSeq" id="XP_067491052.1">
    <property type="nucleotide sequence ID" value="XM_067632821.1"/>
</dbReference>
<dbReference type="GeneID" id="93586140"/>
<keyword evidence="4" id="KW-1185">Reference proteome</keyword>
<keyword evidence="2" id="KW-1133">Transmembrane helix</keyword>
<sequence length="794" mass="87658">MATRREPEEYSPSIYSQPSMNYSRAGTMRTMSSNSIDTISTVSSVSGRSEGTIVPTHTNITRNSVEDFSDEKAGAVADQGNLGQPPNSALLNFSRIARVGTFYTPLLDEQPTPPPPHFSQPESPHHSIYKNAEASVSRRKTANVPDFGFPLPRFIIRGIISIIIPIALVVYYFLTWWRWLRFPEGSSEVWQRTGILDNVNIVNYSWFVIATFALNLGTYAVAGSVAAMVMRKRWAPKNFRRLIILSGNTFQDPAGWFNALVKLFRKRRLYKRNGALWDILAFFSIIGFAAWPLTGLTMQTEDGFSISRRYKGEQVFVVGRNHSSINGRDGALTTSRVTTFWSSGFSPQMPLRKQFYVTPGSSIQVNVSSSDNTLPDDASESIFLAPQSTGPLIGSVFGLAIRYNCSVVNSTSQFTVLSRRNDTFDLDGNSTASGYILSDTSAILLRNKSSGINLISNVNGSLELGTSMSIYDLSDPTDSENIGYASIFKPYPGLNSTVVLEAALWQSISPIDSYGHINVNPENFNFRDAENHIPELRNSLRYPGQKAVGVRCEASSAIGTAIINGVDGTYKDFTQLNATIRNGGGIKRFETGIPHMIVQTPYIPPNLQFPNNVDWFSALYSSIEMSSLTTNAFGDFLGAAPSVLQAEDLKKAILRAYKTHAIHIMYDGLTDPTFAWKLENVTIGTQAMVLARGAVSPEIVLGMLIAWALAIVILSLAYQFRRRWTETLDGYTIFRFGVDRPDDVVPEMLAGEFENAAALERLPGMVGDLEPEKEVGYIGLVRGGQEADWGKRYG</sequence>
<evidence type="ECO:0000256" key="1">
    <source>
        <dbReference type="SAM" id="MobiDB-lite"/>
    </source>
</evidence>
<dbReference type="AlphaFoldDB" id="A0A437A2Z1"/>
<evidence type="ECO:0000313" key="4">
    <source>
        <dbReference type="Proteomes" id="UP000283090"/>
    </source>
</evidence>
<protein>
    <submittedName>
        <fullName evidence="3">Uncharacterized protein</fullName>
    </submittedName>
</protein>
<keyword evidence="2" id="KW-0812">Transmembrane</keyword>
<gene>
    <name evidence="3" type="ORF">DFL_003829</name>
</gene>
<evidence type="ECO:0000313" key="3">
    <source>
        <dbReference type="EMBL" id="RVD85508.1"/>
    </source>
</evidence>
<reference evidence="3 4" key="1">
    <citation type="submission" date="2019-01" db="EMBL/GenBank/DDBJ databases">
        <title>Intercellular communication is required for trap formation in the nematode-trapping fungus Duddingtonia flagrans.</title>
        <authorList>
            <person name="Youssar L."/>
            <person name="Wernet V."/>
            <person name="Hensel N."/>
            <person name="Hildebrandt H.-G."/>
            <person name="Fischer R."/>
        </authorList>
    </citation>
    <scope>NUCLEOTIDE SEQUENCE [LARGE SCALE GENOMIC DNA]</scope>
    <source>
        <strain evidence="3 4">CBS H-5679</strain>
    </source>
</reference>
<organism evidence="3 4">
    <name type="scientific">Arthrobotrys flagrans</name>
    <name type="common">Nematode-trapping fungus</name>
    <name type="synonym">Trichothecium flagrans</name>
    <dbReference type="NCBI Taxonomy" id="97331"/>
    <lineage>
        <taxon>Eukaryota</taxon>
        <taxon>Fungi</taxon>
        <taxon>Dikarya</taxon>
        <taxon>Ascomycota</taxon>
        <taxon>Pezizomycotina</taxon>
        <taxon>Orbiliomycetes</taxon>
        <taxon>Orbiliales</taxon>
        <taxon>Orbiliaceae</taxon>
        <taxon>Arthrobotrys</taxon>
    </lineage>
</organism>
<dbReference type="EMBL" id="SAEB01000006">
    <property type="protein sequence ID" value="RVD85508.1"/>
    <property type="molecule type" value="Genomic_DNA"/>
</dbReference>
<name>A0A437A2Z1_ARTFL</name>